<keyword evidence="1" id="KW-0539">Nucleus</keyword>
<dbReference type="Proteomes" id="UP000289738">
    <property type="component" value="Chromosome B01"/>
</dbReference>
<proteinExistence type="inferred from homology"/>
<evidence type="ECO:0000313" key="2">
    <source>
        <dbReference type="EMBL" id="RYR28886.1"/>
    </source>
</evidence>
<dbReference type="GO" id="GO:0006355">
    <property type="term" value="P:regulation of DNA-templated transcription"/>
    <property type="evidence" value="ECO:0007669"/>
    <property type="project" value="UniProtKB-UniRule"/>
</dbReference>
<comment type="caution">
    <text evidence="2">The sequence shown here is derived from an EMBL/GenBank/DDBJ whole genome shotgun (WGS) entry which is preliminary data.</text>
</comment>
<keyword evidence="1" id="KW-0862">Zinc</keyword>
<evidence type="ECO:0000256" key="1">
    <source>
        <dbReference type="RuleBase" id="RU367018"/>
    </source>
</evidence>
<dbReference type="EMBL" id="SDMP01000011">
    <property type="protein sequence ID" value="RYR28886.1"/>
    <property type="molecule type" value="Genomic_DNA"/>
</dbReference>
<name>A0A445AR25_ARAHY</name>
<dbReference type="GO" id="GO:0005634">
    <property type="term" value="C:nucleus"/>
    <property type="evidence" value="ECO:0007669"/>
    <property type="project" value="UniProtKB-SubCell"/>
</dbReference>
<organism evidence="2 3">
    <name type="scientific">Arachis hypogaea</name>
    <name type="common">Peanut</name>
    <dbReference type="NCBI Taxonomy" id="3818"/>
    <lineage>
        <taxon>Eukaryota</taxon>
        <taxon>Viridiplantae</taxon>
        <taxon>Streptophyta</taxon>
        <taxon>Embryophyta</taxon>
        <taxon>Tracheophyta</taxon>
        <taxon>Spermatophyta</taxon>
        <taxon>Magnoliopsida</taxon>
        <taxon>eudicotyledons</taxon>
        <taxon>Gunneridae</taxon>
        <taxon>Pentapetalae</taxon>
        <taxon>rosids</taxon>
        <taxon>fabids</taxon>
        <taxon>Fabales</taxon>
        <taxon>Fabaceae</taxon>
        <taxon>Papilionoideae</taxon>
        <taxon>50 kb inversion clade</taxon>
        <taxon>dalbergioids sensu lato</taxon>
        <taxon>Dalbergieae</taxon>
        <taxon>Pterocarpus clade</taxon>
        <taxon>Arachis</taxon>
    </lineage>
</organism>
<keyword evidence="3" id="KW-1185">Reference proteome</keyword>
<dbReference type="PANTHER" id="PTHR31669:SF292">
    <property type="entry name" value="OS02G0262500 PROTEIN"/>
    <property type="match status" value="1"/>
</dbReference>
<reference evidence="2 3" key="1">
    <citation type="submission" date="2019-01" db="EMBL/GenBank/DDBJ databases">
        <title>Sequencing of cultivated peanut Arachis hypogaea provides insights into genome evolution and oil improvement.</title>
        <authorList>
            <person name="Chen X."/>
        </authorList>
    </citation>
    <scope>NUCLEOTIDE SEQUENCE [LARGE SCALE GENOMIC DNA]</scope>
    <source>
        <strain evidence="3">cv. Fuhuasheng</strain>
        <tissue evidence="2">Leaves</tissue>
    </source>
</reference>
<dbReference type="AlphaFoldDB" id="A0A445AR25"/>
<comment type="function">
    <text evidence="1">Putative transcription activator involved in regulating light control of development.</text>
</comment>
<keyword evidence="1" id="KW-0863">Zinc-finger</keyword>
<comment type="subcellular location">
    <subcellularLocation>
        <location evidence="1">Nucleus</location>
    </subcellularLocation>
</comment>
<dbReference type="PANTHER" id="PTHR31669">
    <property type="entry name" value="PROTEIN FAR1-RELATED SEQUENCE 10-RELATED"/>
    <property type="match status" value="1"/>
</dbReference>
<accession>A0A445AR25</accession>
<dbReference type="InterPro" id="IPR031052">
    <property type="entry name" value="FHY3/FAR1"/>
</dbReference>
<gene>
    <name evidence="2" type="ORF">Ahy_B01g053101</name>
</gene>
<protein>
    <recommendedName>
        <fullName evidence="1">Protein FAR1-RELATED SEQUENCE</fullName>
    </recommendedName>
</protein>
<dbReference type="GO" id="GO:0008270">
    <property type="term" value="F:zinc ion binding"/>
    <property type="evidence" value="ECO:0007669"/>
    <property type="project" value="UniProtKB-UniRule"/>
</dbReference>
<keyword evidence="1" id="KW-0479">Metal-binding</keyword>
<comment type="similarity">
    <text evidence="1">Belongs to the FHY3/FAR1 family.</text>
</comment>
<evidence type="ECO:0000313" key="3">
    <source>
        <dbReference type="Proteomes" id="UP000289738"/>
    </source>
</evidence>
<sequence>MYFWMPYIDCLLSTLFEMRLAILKIHHLHINLEKSCWETTRFLCLNHIWATAYIRGKFFAGFKTTSRCEGLHLIVARYVRLRYNLTSFVEYFQWCIVHLHFKEFNVDYKSTRGMPVMQTCVVLLERFAAEVYTHES</sequence>